<dbReference type="STRING" id="945713.IALB_2599"/>
<evidence type="ECO:0000313" key="4">
    <source>
        <dbReference type="Proteomes" id="UP000007394"/>
    </source>
</evidence>
<sequence length="85" mass="10606">MYTVYTIYSEKFNKIYIGQTENIERRMIEHNNGLLSVYSKRYRPWELVYTEEYPTRAEAMKREKQLKSQKGREFIWNLIRQKYQQ</sequence>
<protein>
    <submittedName>
        <fullName evidence="3">Putative endonuclease</fullName>
    </submittedName>
</protein>
<keyword evidence="4" id="KW-1185">Reference proteome</keyword>
<dbReference type="EMBL" id="CP003418">
    <property type="protein sequence ID" value="AFH50302.1"/>
    <property type="molecule type" value="Genomic_DNA"/>
</dbReference>
<dbReference type="SUPFAM" id="SSF82771">
    <property type="entry name" value="GIY-YIG endonuclease"/>
    <property type="match status" value="1"/>
</dbReference>
<evidence type="ECO:0000259" key="2">
    <source>
        <dbReference type="PROSITE" id="PS50164"/>
    </source>
</evidence>
<keyword evidence="3" id="KW-0255">Endonuclease</keyword>
<reference evidence="3 4" key="1">
    <citation type="journal article" date="2012" name="Front. Microbiol.">
        <title>Complete genome of Ignavibacterium album, a metabolically versatile, flagellated, facultative anaerobe from the phylum Chlorobi.</title>
        <authorList>
            <person name="Liu Z."/>
            <person name="Frigaard N.-U."/>
            <person name="Vogl K."/>
            <person name="Iino T."/>
            <person name="Ohkuma M."/>
            <person name="Overmann J."/>
            <person name="Bryant D.A."/>
        </authorList>
    </citation>
    <scope>NUCLEOTIDE SEQUENCE [LARGE SCALE GENOMIC DNA]</scope>
    <source>
        <strain evidence="4">DSM 19864 / JCM 16511 / NBRC 101810 / Mat9-16</strain>
    </source>
</reference>
<dbReference type="InterPro" id="IPR050190">
    <property type="entry name" value="UPF0213_domain"/>
</dbReference>
<proteinExistence type="inferred from homology"/>
<dbReference type="Pfam" id="PF01541">
    <property type="entry name" value="GIY-YIG"/>
    <property type="match status" value="1"/>
</dbReference>
<dbReference type="Proteomes" id="UP000007394">
    <property type="component" value="Chromosome"/>
</dbReference>
<keyword evidence="3" id="KW-0378">Hydrolase</keyword>
<dbReference type="SMART" id="SM00465">
    <property type="entry name" value="GIYc"/>
    <property type="match status" value="1"/>
</dbReference>
<dbReference type="KEGG" id="ial:IALB_2599"/>
<evidence type="ECO:0000256" key="1">
    <source>
        <dbReference type="ARBA" id="ARBA00007435"/>
    </source>
</evidence>
<dbReference type="CDD" id="cd10449">
    <property type="entry name" value="GIY-YIG_SLX1_like"/>
    <property type="match status" value="1"/>
</dbReference>
<dbReference type="PANTHER" id="PTHR34477">
    <property type="entry name" value="UPF0213 PROTEIN YHBQ"/>
    <property type="match status" value="1"/>
</dbReference>
<dbReference type="RefSeq" id="WP_014561443.1">
    <property type="nucleotide sequence ID" value="NC_017464.1"/>
</dbReference>
<dbReference type="InterPro" id="IPR035901">
    <property type="entry name" value="GIY-YIG_endonuc_sf"/>
</dbReference>
<evidence type="ECO:0000313" key="3">
    <source>
        <dbReference type="EMBL" id="AFH50302.1"/>
    </source>
</evidence>
<keyword evidence="3" id="KW-0540">Nuclease</keyword>
<feature type="domain" description="GIY-YIG" evidence="2">
    <location>
        <begin position="1"/>
        <end position="78"/>
    </location>
</feature>
<organism evidence="3 4">
    <name type="scientific">Ignavibacterium album (strain DSM 19864 / JCM 16511 / NBRC 101810 / Mat9-16)</name>
    <dbReference type="NCBI Taxonomy" id="945713"/>
    <lineage>
        <taxon>Bacteria</taxon>
        <taxon>Pseudomonadati</taxon>
        <taxon>Ignavibacteriota</taxon>
        <taxon>Ignavibacteria</taxon>
        <taxon>Ignavibacteriales</taxon>
        <taxon>Ignavibacteriaceae</taxon>
        <taxon>Ignavibacterium</taxon>
    </lineage>
</organism>
<name>I0AMU5_IGNAJ</name>
<dbReference type="PROSITE" id="PS50164">
    <property type="entry name" value="GIY_YIG"/>
    <property type="match status" value="1"/>
</dbReference>
<accession>I0AMU5</accession>
<dbReference type="AlphaFoldDB" id="I0AMU5"/>
<dbReference type="OrthoDB" id="677560at2"/>
<dbReference type="Gene3D" id="3.40.1440.10">
    <property type="entry name" value="GIY-YIG endonuclease"/>
    <property type="match status" value="1"/>
</dbReference>
<dbReference type="eggNOG" id="COG2827">
    <property type="taxonomic scope" value="Bacteria"/>
</dbReference>
<dbReference type="HOGENOM" id="CLU_135650_6_3_10"/>
<dbReference type="PANTHER" id="PTHR34477:SF5">
    <property type="entry name" value="BSL5627 PROTEIN"/>
    <property type="match status" value="1"/>
</dbReference>
<gene>
    <name evidence="3" type="ordered locus">IALB_2599</name>
</gene>
<comment type="similarity">
    <text evidence="1">Belongs to the UPF0213 family.</text>
</comment>
<dbReference type="GO" id="GO:0004519">
    <property type="term" value="F:endonuclease activity"/>
    <property type="evidence" value="ECO:0007669"/>
    <property type="project" value="UniProtKB-KW"/>
</dbReference>
<dbReference type="InterPro" id="IPR000305">
    <property type="entry name" value="GIY-YIG_endonuc"/>
</dbReference>